<dbReference type="Proteomes" id="UP000002067">
    <property type="component" value="Chromosome"/>
</dbReference>
<organism evidence="1 2">
    <name type="scientific">Lacticaseibacillus rhamnosus (strain ATCC 53103 / LMG 18243 / GG)</name>
    <name type="common">Lactobacillus rhamnosus</name>
    <dbReference type="NCBI Taxonomy" id="568703"/>
    <lineage>
        <taxon>Bacteria</taxon>
        <taxon>Bacillati</taxon>
        <taxon>Bacillota</taxon>
        <taxon>Bacilli</taxon>
        <taxon>Lactobacillales</taxon>
        <taxon>Lactobacillaceae</taxon>
        <taxon>Lacticaseibacillus</taxon>
    </lineage>
</organism>
<dbReference type="KEGG" id="lrh:LGG_02780"/>
<evidence type="ECO:0000313" key="1">
    <source>
        <dbReference type="EMBL" id="BAI43201.1"/>
    </source>
</evidence>
<dbReference type="AlphaFoldDB" id="A0A809N9A2"/>
<name>A0A809N9A2_LACRG</name>
<evidence type="ECO:0000313" key="2">
    <source>
        <dbReference type="Proteomes" id="UP000002067"/>
    </source>
</evidence>
<gene>
    <name evidence="1" type="ordered locus">LRHM_2674</name>
</gene>
<protein>
    <submittedName>
        <fullName evidence="1">Uncharacterized protein</fullName>
    </submittedName>
</protein>
<dbReference type="KEGG" id="lrg:LRHM_2674"/>
<dbReference type="EMBL" id="AP011548">
    <property type="protein sequence ID" value="BAI43201.1"/>
    <property type="molecule type" value="Genomic_DNA"/>
</dbReference>
<proteinExistence type="predicted"/>
<sequence>MKNVLSKSFSASVKFSVIIIPLIFIRILWDTFTKESASLQTYLYLFLRTLAGAFVFFLLLFLIGNLVRHHK</sequence>
<accession>A0A809N9A2</accession>
<reference evidence="1 2" key="1">
    <citation type="journal article" date="2009" name="J. Bacteriol.">
        <title>Complete genome sequence of the probiotic Lactobacillus rhamnosus ATCC 53103.</title>
        <authorList>
            <person name="Morita H."/>
            <person name="Toh H."/>
            <person name="Oshima K."/>
            <person name="Murakami M."/>
            <person name="Taylor T.D."/>
            <person name="Igimi S."/>
            <person name="Hattori M."/>
        </authorList>
    </citation>
    <scope>NUCLEOTIDE SEQUENCE [LARGE SCALE GENOMIC DNA]</scope>
    <source>
        <strain evidence="2">ATCC 53103 / LMG 18243 / GG [Tokyo]</strain>
    </source>
</reference>